<accession>A0ABS9C8U4</accession>
<evidence type="ECO:0000313" key="2">
    <source>
        <dbReference type="Proteomes" id="UP001430374"/>
    </source>
</evidence>
<evidence type="ECO:0000313" key="1">
    <source>
        <dbReference type="EMBL" id="MCF2220990.1"/>
    </source>
</evidence>
<gene>
    <name evidence="1" type="ORF">H9Q08_17025</name>
</gene>
<keyword evidence="2" id="KW-1185">Reference proteome</keyword>
<proteinExistence type="predicted"/>
<dbReference type="EMBL" id="JACSGT010000002">
    <property type="protein sequence ID" value="MCF2220990.1"/>
    <property type="molecule type" value="Genomic_DNA"/>
</dbReference>
<sequence length="202" mass="23952">MGTRSLTVVVQNHEVKVARYEQSDGYPEALGVTLLRFLKEPTCVEILQETLPKVRLWNQEDQKQQDEFLHSIGCENGILNAKQKQEFQKQYPFRYRERFGKLKEGQLLELLLEFRNEEEIVTDNDYEFAKDSLFCEWAYVIDFDKNAFEVYKGLNTLGISEEDRFFSLYDGNSDYYPVKIKQRFPLDNLPDEDEFVFLCKKP</sequence>
<dbReference type="Proteomes" id="UP001430374">
    <property type="component" value="Unassembled WGS sequence"/>
</dbReference>
<reference evidence="1" key="1">
    <citation type="submission" date="2021-08" db="EMBL/GenBank/DDBJ databases">
        <title>Complete genome sequence of Chryseobacterium sp strain PS-8.</title>
        <authorList>
            <person name="Das S.K."/>
        </authorList>
    </citation>
    <scope>NUCLEOTIDE SEQUENCE</scope>
    <source>
        <strain evidence="1">PS-8</strain>
    </source>
</reference>
<comment type="caution">
    <text evidence="1">The sequence shown here is derived from an EMBL/GenBank/DDBJ whole genome shotgun (WGS) entry which is preliminary data.</text>
</comment>
<organism evidence="1 2">
    <name type="scientific">Chryseobacterium indicum</name>
    <dbReference type="NCBI Taxonomy" id="2766954"/>
    <lineage>
        <taxon>Bacteria</taxon>
        <taxon>Pseudomonadati</taxon>
        <taxon>Bacteroidota</taxon>
        <taxon>Flavobacteriia</taxon>
        <taxon>Flavobacteriales</taxon>
        <taxon>Weeksellaceae</taxon>
        <taxon>Chryseobacterium group</taxon>
        <taxon>Chryseobacterium</taxon>
    </lineage>
</organism>
<name>A0ABS9C8U4_9FLAO</name>
<dbReference type="RefSeq" id="WP_235132339.1">
    <property type="nucleotide sequence ID" value="NZ_JACSGT010000002.1"/>
</dbReference>
<protein>
    <submittedName>
        <fullName evidence="1">Uncharacterized protein</fullName>
    </submittedName>
</protein>